<dbReference type="InterPro" id="IPR019734">
    <property type="entry name" value="TPR_rpt"/>
</dbReference>
<dbReference type="PANTHER" id="PTHR45586">
    <property type="entry name" value="TPR REPEAT-CONTAINING PROTEIN PA4667"/>
    <property type="match status" value="1"/>
</dbReference>
<dbReference type="EMBL" id="OUNC01000003">
    <property type="protein sequence ID" value="SPP26719.1"/>
    <property type="molecule type" value="Genomic_DNA"/>
</dbReference>
<dbReference type="InterPro" id="IPR051012">
    <property type="entry name" value="CellSynth/LPSAsmb/PSIAsmb"/>
</dbReference>
<dbReference type="PROSITE" id="PS50005">
    <property type="entry name" value="TPR"/>
    <property type="match status" value="2"/>
</dbReference>
<feature type="repeat" description="TPR" evidence="3">
    <location>
        <begin position="275"/>
        <end position="308"/>
    </location>
</feature>
<evidence type="ECO:0000256" key="3">
    <source>
        <dbReference type="PROSITE-ProRule" id="PRU00339"/>
    </source>
</evidence>
<evidence type="ECO:0000256" key="1">
    <source>
        <dbReference type="ARBA" id="ARBA00022737"/>
    </source>
</evidence>
<dbReference type="Proteomes" id="UP000270190">
    <property type="component" value="Unassembled WGS sequence"/>
</dbReference>
<dbReference type="InterPro" id="IPR011990">
    <property type="entry name" value="TPR-like_helical_dom_sf"/>
</dbReference>
<evidence type="ECO:0000313" key="4">
    <source>
        <dbReference type="EMBL" id="SPP26719.1"/>
    </source>
</evidence>
<keyword evidence="2 3" id="KW-0802">TPR repeat</keyword>
<dbReference type="PANTHER" id="PTHR45586:SF1">
    <property type="entry name" value="LIPOPOLYSACCHARIDE ASSEMBLY PROTEIN B"/>
    <property type="match status" value="1"/>
</dbReference>
<sequence>MKTMAYGLKMIEALHNEDLEGAHALLDQAIENDSDEEHFDLAEQLLQLGFLDEAEALYGTLLINYPGEGELLVALAEISVDRDDEDTALAYLEQVHPEDENYPRALLVLADLYQSQGLFEVTEQKLQEAKDMLPEEPIIDFALAEHYNQMGRFSNAINHYNAVSEAGIGEISGVLMHQRLAECYSSGGAFEEAIRHYEEALEQRANTDTLFGLAFTAYQAHKMVRAIEAFNQLKELDPNYTSLYPYLAKAYEHENRLVEAFTVIKEGTVLDNFNKELYYEGGKLALKLDDEKAAEKYLRETLVLDPHFMEAALTLNKLFLKQEDYPAVIDLSGWMEQENEEIDPQLDWDMALAHKELEEYDKAGKAFEKALTRYQDNPLFLKDYGYFMREEGNVKRALELWNKYLGYEPEDDEIIQEVSYLNERE</sequence>
<reference evidence="5" key="1">
    <citation type="submission" date="2018-04" db="EMBL/GenBank/DDBJ databases">
        <authorList>
            <person name="Illikoud N."/>
        </authorList>
    </citation>
    <scope>NUCLEOTIDE SEQUENCE [LARGE SCALE GENOMIC DNA]</scope>
</reference>
<name>A0A2X0QDF5_BROTH</name>
<dbReference type="AlphaFoldDB" id="A0A2X0QDF5"/>
<protein>
    <submittedName>
        <fullName evidence="4">Uncharacterized protein</fullName>
    </submittedName>
</protein>
<dbReference type="Pfam" id="PF25058">
    <property type="entry name" value="ARM_TT21"/>
    <property type="match status" value="1"/>
</dbReference>
<dbReference type="Pfam" id="PF13432">
    <property type="entry name" value="TPR_16"/>
    <property type="match status" value="1"/>
</dbReference>
<gene>
    <name evidence="4" type="primary">ypiA</name>
    <name evidence="4" type="ORF">BTBSAS_110068</name>
</gene>
<accession>A0A2X0QDF5</accession>
<evidence type="ECO:0000256" key="2">
    <source>
        <dbReference type="ARBA" id="ARBA00022803"/>
    </source>
</evidence>
<organism evidence="4 5">
    <name type="scientific">Brochothrix thermosphacta</name>
    <name type="common">Microbacterium thermosphactum</name>
    <dbReference type="NCBI Taxonomy" id="2756"/>
    <lineage>
        <taxon>Bacteria</taxon>
        <taxon>Bacillati</taxon>
        <taxon>Bacillota</taxon>
        <taxon>Bacilli</taxon>
        <taxon>Bacillales</taxon>
        <taxon>Listeriaceae</taxon>
        <taxon>Brochothrix</taxon>
    </lineage>
</organism>
<feature type="repeat" description="TPR" evidence="3">
    <location>
        <begin position="174"/>
        <end position="207"/>
    </location>
</feature>
<dbReference type="SMART" id="SM00028">
    <property type="entry name" value="TPR"/>
    <property type="match status" value="7"/>
</dbReference>
<evidence type="ECO:0000313" key="5">
    <source>
        <dbReference type="Proteomes" id="UP000270190"/>
    </source>
</evidence>
<proteinExistence type="predicted"/>
<dbReference type="SUPFAM" id="SSF48452">
    <property type="entry name" value="TPR-like"/>
    <property type="match status" value="2"/>
</dbReference>
<dbReference type="Pfam" id="PF13176">
    <property type="entry name" value="TPR_7"/>
    <property type="match status" value="1"/>
</dbReference>
<keyword evidence="1" id="KW-0677">Repeat</keyword>
<dbReference type="Gene3D" id="1.25.40.10">
    <property type="entry name" value="Tetratricopeptide repeat domain"/>
    <property type="match status" value="3"/>
</dbReference>